<evidence type="ECO:0000313" key="1">
    <source>
        <dbReference type="EMBL" id="JAE39184.1"/>
    </source>
</evidence>
<protein>
    <submittedName>
        <fullName evidence="1">Uncharacterized protein</fullName>
    </submittedName>
</protein>
<dbReference type="AlphaFoldDB" id="A0A0A9HTP5"/>
<reference evidence="1" key="2">
    <citation type="journal article" date="2015" name="Data Brief">
        <title>Shoot transcriptome of the giant reed, Arundo donax.</title>
        <authorList>
            <person name="Barrero R.A."/>
            <person name="Guerrero F.D."/>
            <person name="Moolhuijzen P."/>
            <person name="Goolsby J.A."/>
            <person name="Tidwell J."/>
            <person name="Bellgard S.E."/>
            <person name="Bellgard M.I."/>
        </authorList>
    </citation>
    <scope>NUCLEOTIDE SEQUENCE</scope>
    <source>
        <tissue evidence="1">Shoot tissue taken approximately 20 cm above the soil surface</tissue>
    </source>
</reference>
<sequence length="68" mass="7768">MMSGFIVVAGRGKYWPISPLFLFPLDISIYVREMFLLGLCNLHLDPYPPWRLRDAAPKYSTSAIFSTS</sequence>
<accession>A0A0A9HTP5</accession>
<name>A0A0A9HTP5_ARUDO</name>
<organism evidence="1">
    <name type="scientific">Arundo donax</name>
    <name type="common">Giant reed</name>
    <name type="synonym">Donax arundinaceus</name>
    <dbReference type="NCBI Taxonomy" id="35708"/>
    <lineage>
        <taxon>Eukaryota</taxon>
        <taxon>Viridiplantae</taxon>
        <taxon>Streptophyta</taxon>
        <taxon>Embryophyta</taxon>
        <taxon>Tracheophyta</taxon>
        <taxon>Spermatophyta</taxon>
        <taxon>Magnoliopsida</taxon>
        <taxon>Liliopsida</taxon>
        <taxon>Poales</taxon>
        <taxon>Poaceae</taxon>
        <taxon>PACMAD clade</taxon>
        <taxon>Arundinoideae</taxon>
        <taxon>Arundineae</taxon>
        <taxon>Arundo</taxon>
    </lineage>
</organism>
<dbReference type="EMBL" id="GBRH01158712">
    <property type="protein sequence ID" value="JAE39184.1"/>
    <property type="molecule type" value="Transcribed_RNA"/>
</dbReference>
<reference evidence="1" key="1">
    <citation type="submission" date="2014-09" db="EMBL/GenBank/DDBJ databases">
        <authorList>
            <person name="Magalhaes I.L.F."/>
            <person name="Oliveira U."/>
            <person name="Santos F.R."/>
            <person name="Vidigal T.H.D.A."/>
            <person name="Brescovit A.D."/>
            <person name="Santos A.J."/>
        </authorList>
    </citation>
    <scope>NUCLEOTIDE SEQUENCE</scope>
    <source>
        <tissue evidence="1">Shoot tissue taken approximately 20 cm above the soil surface</tissue>
    </source>
</reference>
<proteinExistence type="predicted"/>